<keyword evidence="2" id="KW-1185">Reference proteome</keyword>
<dbReference type="EMBL" id="CP007202">
    <property type="protein sequence ID" value="AJR04765.1"/>
    <property type="molecule type" value="Genomic_DNA"/>
</dbReference>
<dbReference type="AlphaFoldDB" id="A0A0C5WPE7"/>
<evidence type="ECO:0000313" key="1">
    <source>
        <dbReference type="EMBL" id="AJR04765.1"/>
    </source>
</evidence>
<sequence>MNNFILAAFSGLVLSSFSITNYKKYNKQTHSTIKSIKKVSDDVFPLKTFYPNIKHQLTSYGVKTGSSGNLTTMEAFGVGSKKYGIKHTAKIVESSYSYVYARIGDSLLYNDVSSQKIRFVIEAEAACEFMFRMTNGSTWGSENGTIGKYVNQLISFTEENNYTQEIEIDMASSEIANFYSNPVRSSDSYQKVYFIITANEGSKTPIGTHILRYYAFNTSQKISDENLSFPQIYEYAITKQIEKAKEYANNQIHDKLPEQSYTSLNFDNFLLRGGNLVTIEKLSRTKFRLKKELGVPNSYIAGLYIVFNYEDLLELNKDLTIILKKTNNSHSLNSFHIMDNLGDWGVGNKAINLSSSISEGTNKINLYDLIMTSSNKKIINYYSGANTLTLSLAIYNSGFSNNNLKDVYLDYELQFYYENENVLNIANELNQSIKDELIVESAIYVTNKLGLASNYITCWGDSLTASGGWTAELQSLSGMTVYNGATGGENVYTIPARQGGDVMIVNNITIPATRTPVLIADRDIDGGIKTQNGYIATPLLQGGDHVNPCYIGDIKGTLEWTGSGHADITGDWVFTRAESGNEVVINRPTAIRTDFDINKNNPHLQVIFMGQNGGYKSLKELVKQHRLMIEHSRAKHTIVLGSSSGSTASRAEYENTMKSEFGRYFISLREYLSTPIYDKDGTTIISCYGLDDAGLTPTQSDLDLIAIGQVPSQLLTDGIHYTLTAKKIIGNMLYKKCKDLNIF</sequence>
<dbReference type="OrthoDB" id="1641492at2"/>
<evidence type="ECO:0000313" key="2">
    <source>
        <dbReference type="Proteomes" id="UP000032229"/>
    </source>
</evidence>
<dbReference type="Proteomes" id="UP000032229">
    <property type="component" value="Chromosome"/>
</dbReference>
<accession>A0A0C5WPE7</accession>
<dbReference type="HOGENOM" id="CLU_373792_0_0_10"/>
<organism evidence="1 2">
    <name type="scientific">Siansivirga zeaxanthinifaciens CC-SAMT-1</name>
    <dbReference type="NCBI Taxonomy" id="1454006"/>
    <lineage>
        <taxon>Bacteria</taxon>
        <taxon>Pseudomonadati</taxon>
        <taxon>Bacteroidota</taxon>
        <taxon>Flavobacteriia</taxon>
        <taxon>Flavobacteriales</taxon>
        <taxon>Flavobacteriaceae</taxon>
        <taxon>Siansivirga</taxon>
    </lineage>
</organism>
<reference evidence="1 2" key="1">
    <citation type="submission" date="2014-02" db="EMBL/GenBank/DDBJ databases">
        <authorList>
            <person name="Young C.-C."/>
            <person name="Hameed A."/>
            <person name="Huang H.-C."/>
            <person name="Shahina M."/>
        </authorList>
    </citation>
    <scope>NUCLEOTIDE SEQUENCE [LARGE SCALE GENOMIC DNA]</scope>
    <source>
        <strain evidence="1 2">CC-SAMT-1</strain>
    </source>
</reference>
<protein>
    <submittedName>
        <fullName evidence="1">Uncharacterized protein</fullName>
    </submittedName>
</protein>
<dbReference type="SUPFAM" id="SSF52266">
    <property type="entry name" value="SGNH hydrolase"/>
    <property type="match status" value="1"/>
</dbReference>
<dbReference type="RefSeq" id="WP_044637568.1">
    <property type="nucleotide sequence ID" value="NZ_CP007202.1"/>
</dbReference>
<dbReference type="STRING" id="1454006.AW14_03670"/>
<dbReference type="KEGG" id="sze:AW14_03670"/>
<gene>
    <name evidence="1" type="ORF">AW14_03670</name>
</gene>
<name>A0A0C5WPE7_9FLAO</name>
<proteinExistence type="predicted"/>